<dbReference type="PROSITE" id="PS51299">
    <property type="entry name" value="HTH_APSES"/>
    <property type="match status" value="1"/>
</dbReference>
<evidence type="ECO:0000313" key="7">
    <source>
        <dbReference type="EMBL" id="KAJ1954729.1"/>
    </source>
</evidence>
<dbReference type="SUPFAM" id="SSF54616">
    <property type="entry name" value="DNA-binding domain of Mlu1-box binding protein MBP1"/>
    <property type="match status" value="1"/>
</dbReference>
<reference evidence="7" key="1">
    <citation type="submission" date="2022-07" db="EMBL/GenBank/DDBJ databases">
        <title>Phylogenomic reconstructions and comparative analyses of Kickxellomycotina fungi.</title>
        <authorList>
            <person name="Reynolds N.K."/>
            <person name="Stajich J.E."/>
            <person name="Barry K."/>
            <person name="Grigoriev I.V."/>
            <person name="Crous P."/>
            <person name="Smith M.E."/>
        </authorList>
    </citation>
    <scope>NUCLEOTIDE SEQUENCE</scope>
    <source>
        <strain evidence="7">RSA 1196</strain>
    </source>
</reference>
<comment type="caution">
    <text evidence="7">The sequence shown here is derived from an EMBL/GenBank/DDBJ whole genome shotgun (WGS) entry which is preliminary data.</text>
</comment>
<dbReference type="InterPro" id="IPR003163">
    <property type="entry name" value="Tscrpt_reg_HTH_APSES-type"/>
</dbReference>
<dbReference type="Pfam" id="PF04383">
    <property type="entry name" value="KilA-N"/>
    <property type="match status" value="1"/>
</dbReference>
<evidence type="ECO:0000259" key="6">
    <source>
        <dbReference type="PROSITE" id="PS51299"/>
    </source>
</evidence>
<dbReference type="PANTHER" id="PTHR47792">
    <property type="entry name" value="PROTEIN SOK2-RELATED"/>
    <property type="match status" value="1"/>
</dbReference>
<dbReference type="Proteomes" id="UP001150925">
    <property type="component" value="Unassembled WGS sequence"/>
</dbReference>
<evidence type="ECO:0000256" key="5">
    <source>
        <dbReference type="SAM" id="MobiDB-lite"/>
    </source>
</evidence>
<dbReference type="GO" id="GO:0045944">
    <property type="term" value="P:positive regulation of transcription by RNA polymerase II"/>
    <property type="evidence" value="ECO:0007669"/>
    <property type="project" value="TreeGrafter"/>
</dbReference>
<feature type="region of interest" description="Disordered" evidence="5">
    <location>
        <begin position="512"/>
        <end position="576"/>
    </location>
</feature>
<dbReference type="SMART" id="SM01252">
    <property type="entry name" value="KilA-N"/>
    <property type="match status" value="1"/>
</dbReference>
<protein>
    <recommendedName>
        <fullName evidence="6">HTH APSES-type domain-containing protein</fullName>
    </recommendedName>
</protein>
<dbReference type="GO" id="GO:0043565">
    <property type="term" value="F:sequence-specific DNA binding"/>
    <property type="evidence" value="ECO:0007669"/>
    <property type="project" value="TreeGrafter"/>
</dbReference>
<feature type="region of interest" description="Disordered" evidence="5">
    <location>
        <begin position="355"/>
        <end position="392"/>
    </location>
</feature>
<gene>
    <name evidence="7" type="ORF">IWQ62_005687</name>
</gene>
<feature type="domain" description="HTH APSES-type" evidence="6">
    <location>
        <begin position="148"/>
        <end position="254"/>
    </location>
</feature>
<proteinExistence type="inferred from homology"/>
<sequence>MDNSLDPNHTNMSSALVPSYTHFPSYAQQSTSFTEHSPGILHGYAHSGIQSTTATNHHLTQQISPTHHRLTSPYAQPSTPGTWTGAMPWATAGTASPTSHLMGAGGMSPMAPASLTATGHWPMFHGTPTSMASPVDAYGSPYPYARAKLTTTLWEDEGTMCYQVDVGNYCVARRQDNNMVNGTKLLNVTGMTRGKRDGILKNEKGRHVVKVGAMNLKGVWITFSRAKALATQYKIYDILYPLFADDPSVHLYSPTLYTPTSPLSQKSSLPLTATSTMGMTHYRGQYSGDTAYLGAIAAYASAGGAVGHSGYPNYSSDHSSMTNSPGGGIGAMTQRFSNITDITETNSMSLPTITMGGSLEDTSGNGSPGASVAQLSGATNSLSQSGAYSVSTPHSTAYHFQHTPTTGLCPVSPGTVPEDGAYPNGSGMTNSSPTMIGKNATSTVKLEGYNMTSGMVLPEGGGNMLGISSVTPTGTTPGGGNSPSTPTSSLAHSPSVMTSLGQSYPSNELFVSPSGSRHHNPAMSGTNSRYTLSPGYDRSTDRYNPYGSHHQMRYPRRTMESSDSSYKNVKGEFVNQ</sequence>
<evidence type="ECO:0000313" key="8">
    <source>
        <dbReference type="Proteomes" id="UP001150925"/>
    </source>
</evidence>
<feature type="compositionally biased region" description="Polar residues" evidence="5">
    <location>
        <begin position="56"/>
        <end position="65"/>
    </location>
</feature>
<feature type="compositionally biased region" description="Polar residues" evidence="5">
    <location>
        <begin position="73"/>
        <end position="82"/>
    </location>
</feature>
<comment type="similarity">
    <text evidence="1">Belongs to the EFG1/PHD1/stuA family.</text>
</comment>
<dbReference type="InterPro" id="IPR029790">
    <property type="entry name" value="EFG1/Phd1/StuA"/>
</dbReference>
<dbReference type="GO" id="GO:0003700">
    <property type="term" value="F:DNA-binding transcription factor activity"/>
    <property type="evidence" value="ECO:0007669"/>
    <property type="project" value="TreeGrafter"/>
</dbReference>
<feature type="compositionally biased region" description="Polar residues" evidence="5">
    <location>
        <begin position="373"/>
        <end position="392"/>
    </location>
</feature>
<evidence type="ECO:0000256" key="4">
    <source>
        <dbReference type="ARBA" id="ARBA00023163"/>
    </source>
</evidence>
<keyword evidence="2" id="KW-0805">Transcription regulation</keyword>
<evidence type="ECO:0000256" key="3">
    <source>
        <dbReference type="ARBA" id="ARBA00023125"/>
    </source>
</evidence>
<feature type="region of interest" description="Disordered" evidence="5">
    <location>
        <begin position="56"/>
        <end position="90"/>
    </location>
</feature>
<dbReference type="InterPro" id="IPR018004">
    <property type="entry name" value="KilA/APSES_HTH"/>
</dbReference>
<dbReference type="Gene3D" id="3.10.260.10">
    <property type="entry name" value="Transcription regulator HTH, APSES-type DNA-binding domain"/>
    <property type="match status" value="1"/>
</dbReference>
<accession>A0A9W8E506</accession>
<evidence type="ECO:0000256" key="2">
    <source>
        <dbReference type="ARBA" id="ARBA00023015"/>
    </source>
</evidence>
<dbReference type="AlphaFoldDB" id="A0A9W8E506"/>
<dbReference type="GO" id="GO:0005634">
    <property type="term" value="C:nucleus"/>
    <property type="evidence" value="ECO:0007669"/>
    <property type="project" value="TreeGrafter"/>
</dbReference>
<keyword evidence="3" id="KW-0238">DNA-binding</keyword>
<dbReference type="OrthoDB" id="5407653at2759"/>
<organism evidence="7 8">
    <name type="scientific">Dispira parvispora</name>
    <dbReference type="NCBI Taxonomy" id="1520584"/>
    <lineage>
        <taxon>Eukaryota</taxon>
        <taxon>Fungi</taxon>
        <taxon>Fungi incertae sedis</taxon>
        <taxon>Zoopagomycota</taxon>
        <taxon>Kickxellomycotina</taxon>
        <taxon>Dimargaritomycetes</taxon>
        <taxon>Dimargaritales</taxon>
        <taxon>Dimargaritaceae</taxon>
        <taxon>Dispira</taxon>
    </lineage>
</organism>
<dbReference type="PANTHER" id="PTHR47792:SF1">
    <property type="entry name" value="PROTEIN SOK2-RELATED"/>
    <property type="match status" value="1"/>
</dbReference>
<keyword evidence="4" id="KW-0804">Transcription</keyword>
<evidence type="ECO:0000256" key="1">
    <source>
        <dbReference type="ARBA" id="ARBA00007247"/>
    </source>
</evidence>
<dbReference type="InterPro" id="IPR036887">
    <property type="entry name" value="HTH_APSES_sf"/>
</dbReference>
<dbReference type="EMBL" id="JANBPY010002501">
    <property type="protein sequence ID" value="KAJ1954729.1"/>
    <property type="molecule type" value="Genomic_DNA"/>
</dbReference>
<feature type="region of interest" description="Disordered" evidence="5">
    <location>
        <begin position="470"/>
        <end position="498"/>
    </location>
</feature>
<name>A0A9W8E506_9FUNG</name>
<keyword evidence="8" id="KW-1185">Reference proteome</keyword>